<feature type="transmembrane region" description="Helical" evidence="7">
    <location>
        <begin position="192"/>
        <end position="216"/>
    </location>
</feature>
<dbReference type="OrthoDB" id="30881at2759"/>
<dbReference type="EnsemblMetazoa" id="CLYHEMT019026.1">
    <property type="protein sequence ID" value="CLYHEMP019026.1"/>
    <property type="gene ID" value="CLYHEMG019026"/>
</dbReference>
<dbReference type="RefSeq" id="XP_066912165.1">
    <property type="nucleotide sequence ID" value="XM_067056064.1"/>
</dbReference>
<feature type="transmembrane region" description="Helical" evidence="7">
    <location>
        <begin position="289"/>
        <end position="307"/>
    </location>
</feature>
<dbReference type="InterPro" id="IPR002794">
    <property type="entry name" value="DUF92_TMEM19"/>
</dbReference>
<comment type="similarity">
    <text evidence="2">Belongs to the TMEM19 family.</text>
</comment>
<evidence type="ECO:0000313" key="9">
    <source>
        <dbReference type="Proteomes" id="UP000594262"/>
    </source>
</evidence>
<dbReference type="PANTHER" id="PTHR13353:SF5">
    <property type="entry name" value="TRANSMEMBRANE PROTEIN 19"/>
    <property type="match status" value="1"/>
</dbReference>
<dbReference type="Pfam" id="PF01940">
    <property type="entry name" value="DUF92"/>
    <property type="match status" value="1"/>
</dbReference>
<dbReference type="AlphaFoldDB" id="A0A7M5X7G2"/>
<evidence type="ECO:0000256" key="3">
    <source>
        <dbReference type="ARBA" id="ARBA00014258"/>
    </source>
</evidence>
<keyword evidence="9" id="KW-1185">Reference proteome</keyword>
<protein>
    <recommendedName>
        <fullName evidence="3">Transmembrane protein 19</fullName>
    </recommendedName>
</protein>
<comment type="subcellular location">
    <subcellularLocation>
        <location evidence="1">Membrane</location>
        <topology evidence="1">Multi-pass membrane protein</topology>
    </subcellularLocation>
</comment>
<accession>A0A7M5X7G2</accession>
<feature type="transmembrane region" description="Helical" evidence="7">
    <location>
        <begin position="55"/>
        <end position="86"/>
    </location>
</feature>
<evidence type="ECO:0000313" key="8">
    <source>
        <dbReference type="EnsemblMetazoa" id="CLYHEMP019026.1"/>
    </source>
</evidence>
<evidence type="ECO:0000256" key="6">
    <source>
        <dbReference type="ARBA" id="ARBA00023136"/>
    </source>
</evidence>
<evidence type="ECO:0000256" key="4">
    <source>
        <dbReference type="ARBA" id="ARBA00022692"/>
    </source>
</evidence>
<reference evidence="8" key="1">
    <citation type="submission" date="2021-01" db="UniProtKB">
        <authorList>
            <consortium name="EnsemblMetazoa"/>
        </authorList>
    </citation>
    <scope>IDENTIFICATION</scope>
</reference>
<proteinExistence type="inferred from homology"/>
<keyword evidence="5 7" id="KW-1133">Transmembrane helix</keyword>
<evidence type="ECO:0000256" key="5">
    <source>
        <dbReference type="ARBA" id="ARBA00022989"/>
    </source>
</evidence>
<feature type="transmembrane region" description="Helical" evidence="7">
    <location>
        <begin position="236"/>
        <end position="257"/>
    </location>
</feature>
<name>A0A7M5X7G2_9CNID</name>
<dbReference type="GeneID" id="136799355"/>
<evidence type="ECO:0000256" key="1">
    <source>
        <dbReference type="ARBA" id="ARBA00004141"/>
    </source>
</evidence>
<dbReference type="Proteomes" id="UP000594262">
    <property type="component" value="Unplaced"/>
</dbReference>
<evidence type="ECO:0000256" key="2">
    <source>
        <dbReference type="ARBA" id="ARBA00009012"/>
    </source>
</evidence>
<keyword evidence="4 7" id="KW-0812">Transmembrane</keyword>
<dbReference type="PANTHER" id="PTHR13353">
    <property type="entry name" value="TRANSMEMBRANE PROTEIN 19"/>
    <property type="match status" value="1"/>
</dbReference>
<keyword evidence="6 7" id="KW-0472">Membrane</keyword>
<evidence type="ECO:0000256" key="7">
    <source>
        <dbReference type="SAM" id="Phobius"/>
    </source>
</evidence>
<organism evidence="8 9">
    <name type="scientific">Clytia hemisphaerica</name>
    <dbReference type="NCBI Taxonomy" id="252671"/>
    <lineage>
        <taxon>Eukaryota</taxon>
        <taxon>Metazoa</taxon>
        <taxon>Cnidaria</taxon>
        <taxon>Hydrozoa</taxon>
        <taxon>Hydroidolina</taxon>
        <taxon>Leptothecata</taxon>
        <taxon>Obeliida</taxon>
        <taxon>Clytiidae</taxon>
        <taxon>Clytia</taxon>
    </lineage>
</organism>
<dbReference type="GO" id="GO:0016020">
    <property type="term" value="C:membrane"/>
    <property type="evidence" value="ECO:0007669"/>
    <property type="project" value="UniProtKB-SubCell"/>
</dbReference>
<sequence>MGVFRVIIVASISYYIFTHCDFKNLTTRIFLASLVSVYTSKRGYDKKSLSFSGSLSAIVVGFLTTVANLSSFVCLLTFFVTSSFFTKWRSDRKRLIEENFKEGGGRNMVQVFCNGGMLSVISLLFLSEVGYGERVINFSRDFTASCLLSSMLGTLACCNGDTWASEIGTVAAFMKPRLITTWKKVPVGTNGGITLVGLCASAFGGLILGFAFLLSLKLFVGSDTFDMETQYHALRLTFYAGLFGSIVDSLLGAFFQYSGFCSLRKKVVSQPSRTTEFISGSPVFDNDQVNLLSSLIMAVITPIYAYYSWPKYD</sequence>